<evidence type="ECO:0000256" key="6">
    <source>
        <dbReference type="ARBA" id="ARBA00022989"/>
    </source>
</evidence>
<dbReference type="Gene3D" id="3.40.1110.10">
    <property type="entry name" value="Calcium-transporting ATPase, cytoplasmic domain N"/>
    <property type="match status" value="1"/>
</dbReference>
<dbReference type="GO" id="GO:0055070">
    <property type="term" value="P:copper ion homeostasis"/>
    <property type="evidence" value="ECO:0007669"/>
    <property type="project" value="TreeGrafter"/>
</dbReference>
<dbReference type="AlphaFoldDB" id="A0A7S4J9S3"/>
<feature type="transmembrane region" description="Helical" evidence="9">
    <location>
        <begin position="864"/>
        <end position="886"/>
    </location>
</feature>
<proteinExistence type="inferred from homology"/>
<dbReference type="SUPFAM" id="SSF81665">
    <property type="entry name" value="Calcium ATPase, transmembrane domain M"/>
    <property type="match status" value="1"/>
</dbReference>
<accession>A0A7S4J9S3</accession>
<evidence type="ECO:0000256" key="8">
    <source>
        <dbReference type="SAM" id="MobiDB-lite"/>
    </source>
</evidence>
<feature type="region of interest" description="Disordered" evidence="8">
    <location>
        <begin position="579"/>
        <end position="604"/>
    </location>
</feature>
<organism evidence="11">
    <name type="scientific">Odontella aurita</name>
    <dbReference type="NCBI Taxonomy" id="265563"/>
    <lineage>
        <taxon>Eukaryota</taxon>
        <taxon>Sar</taxon>
        <taxon>Stramenopiles</taxon>
        <taxon>Ochrophyta</taxon>
        <taxon>Bacillariophyta</taxon>
        <taxon>Mediophyceae</taxon>
        <taxon>Biddulphiophycidae</taxon>
        <taxon>Eupodiscales</taxon>
        <taxon>Odontellaceae</taxon>
        <taxon>Odontella</taxon>
    </lineage>
</organism>
<feature type="transmembrane region" description="Helical" evidence="9">
    <location>
        <begin position="128"/>
        <end position="146"/>
    </location>
</feature>
<evidence type="ECO:0000313" key="11">
    <source>
        <dbReference type="EMBL" id="CAE2256832.1"/>
    </source>
</evidence>
<protein>
    <recommendedName>
        <fullName evidence="10">P-type ATPase A domain-containing protein</fullName>
    </recommendedName>
</protein>
<dbReference type="GO" id="GO:0005507">
    <property type="term" value="F:copper ion binding"/>
    <property type="evidence" value="ECO:0007669"/>
    <property type="project" value="TreeGrafter"/>
</dbReference>
<dbReference type="FunFam" id="2.70.150.10:FF:000002">
    <property type="entry name" value="Copper-transporting ATPase 1, putative"/>
    <property type="match status" value="1"/>
</dbReference>
<dbReference type="Pfam" id="PF00702">
    <property type="entry name" value="Hydrolase"/>
    <property type="match status" value="1"/>
</dbReference>
<evidence type="ECO:0000256" key="4">
    <source>
        <dbReference type="ARBA" id="ARBA00022723"/>
    </source>
</evidence>
<dbReference type="PANTHER" id="PTHR43520">
    <property type="entry name" value="ATP7, ISOFORM B"/>
    <property type="match status" value="1"/>
</dbReference>
<evidence type="ECO:0000256" key="1">
    <source>
        <dbReference type="ARBA" id="ARBA00004127"/>
    </source>
</evidence>
<dbReference type="InterPro" id="IPR023299">
    <property type="entry name" value="ATPase_P-typ_cyto_dom_N"/>
</dbReference>
<keyword evidence="7 9" id="KW-0472">Membrane</keyword>
<dbReference type="PRINTS" id="PR00119">
    <property type="entry name" value="CATATPASE"/>
</dbReference>
<feature type="transmembrane region" description="Helical" evidence="9">
    <location>
        <begin position="201"/>
        <end position="218"/>
    </location>
</feature>
<dbReference type="SFLD" id="SFLDF00027">
    <property type="entry name" value="p-type_atpase"/>
    <property type="match status" value="1"/>
</dbReference>
<evidence type="ECO:0000256" key="9">
    <source>
        <dbReference type="SAM" id="Phobius"/>
    </source>
</evidence>
<dbReference type="PANTHER" id="PTHR43520:SF8">
    <property type="entry name" value="P-TYPE CU(+) TRANSPORTER"/>
    <property type="match status" value="1"/>
</dbReference>
<dbReference type="InterPro" id="IPR023298">
    <property type="entry name" value="ATPase_P-typ_TM_dom_sf"/>
</dbReference>
<evidence type="ECO:0000259" key="10">
    <source>
        <dbReference type="Pfam" id="PF00122"/>
    </source>
</evidence>
<dbReference type="EMBL" id="HBKQ01035748">
    <property type="protein sequence ID" value="CAE2256832.1"/>
    <property type="molecule type" value="Transcribed_RNA"/>
</dbReference>
<dbReference type="InterPro" id="IPR023214">
    <property type="entry name" value="HAD_sf"/>
</dbReference>
<dbReference type="InterPro" id="IPR036412">
    <property type="entry name" value="HAD-like_sf"/>
</dbReference>
<feature type="transmembrane region" description="Helical" evidence="9">
    <location>
        <begin position="87"/>
        <end position="108"/>
    </location>
</feature>
<sequence length="1036" mass="110086">MGEKQTDAFVDEEGGVRSDCKRGGAASSSGGTLRLTYLDHSVGIRTLIDSFPPQCHPVSVRDAVSYQSDQRLSDERRRSEIHSWRDAFLFSFAFALPVFLVSMVFVYIPSTKQFFHSVAFAGVTWEEFFAWTFATPVQFVSGARFYRDSYYNIKTGHLSMSFLIALGTSAAYFYSCFVVVYNARQQNKGKEHGGGNRLMQAFESSALLIAFVILGKYLESKAKSRTSKAIANLAQLTPDEASLVGTHDWKTGKTIPVVPERTVPLSLLQRGDVLIVRPGEKVPSDGTVLSGSSSVDESMLTGESVPAHKQEGDDVIGGTINLDGSMRLAVTVIGDDSTLAKIIRLVESAQASKAPIQEVADRIAARFVPAVLCISALTFVVWAALLNSGAIDDVKVTWPYAQEGFNDWTLPLLFSISVLVIACPCALGLATPTAVMVGSGVGARCGILIKGGEALEAATRVDCVVFDKTGTLTVGSPTVEDVLLLSARCANMFEEKVEGGAGGCCGAGSDATGGAKSCGSGEPCVLLVTTGTEDPVDLVARGGDEYEGQSSAIGRKVSFNSKRHPSLVLSPKALTGMRQRRLTSNGKGEDDVQTDVGDEDDDCGRGVNEIRQATLENVLFFAACAEHGSEHPLAKGILARAAEHGIGEGLFRPLAPVEDFTAETGKGVKCVVRGHNVHIGNRRSLDSNAIRLSPGTHDAMEFLESRGQTAVVISVDGRTEAVVGLIDKAKDEATLAVNVLRHAMGVDVYMLTGDNVRTARVVAGDIGIAPQNVIADVLPEGKVDAVKRLQEEGVDGKGRRVAMIGDGINDSPALAQADVGMAIGAGTDVAVETAGIVLVNSKLTDVVVAMDLARTIYTRIRLNFVWALGYNSLAIPVAAGVLYPALHKALPPFMAALAMALSSLSVLVSSLLLNRYRPPRFEKKFGRDLRRGALGLESVNVVSSRGLVKTVNVELCEGMTDEGHCDEHGNPSLPLLDDCGDKDNAAANKYFPGCQTHWGKPCSCVSCRCGERCACGDAAVPATSVRNTNQLQSDVV</sequence>
<dbReference type="Gene3D" id="2.70.150.10">
    <property type="entry name" value="Calcium-transporting ATPase, cytoplasmic transduction domain A"/>
    <property type="match status" value="1"/>
</dbReference>
<dbReference type="GO" id="GO:0016020">
    <property type="term" value="C:membrane"/>
    <property type="evidence" value="ECO:0007669"/>
    <property type="project" value="InterPro"/>
</dbReference>
<evidence type="ECO:0000256" key="2">
    <source>
        <dbReference type="ARBA" id="ARBA00006024"/>
    </source>
</evidence>
<evidence type="ECO:0000256" key="3">
    <source>
        <dbReference type="ARBA" id="ARBA00022692"/>
    </source>
</evidence>
<keyword evidence="4" id="KW-0479">Metal-binding</keyword>
<dbReference type="InterPro" id="IPR001757">
    <property type="entry name" value="P_typ_ATPase"/>
</dbReference>
<dbReference type="GO" id="GO:0012505">
    <property type="term" value="C:endomembrane system"/>
    <property type="evidence" value="ECO:0007669"/>
    <property type="project" value="UniProtKB-SubCell"/>
</dbReference>
<dbReference type="SFLD" id="SFLDS00003">
    <property type="entry name" value="Haloacid_Dehalogenase"/>
    <property type="match status" value="1"/>
</dbReference>
<dbReference type="CDD" id="cd02094">
    <property type="entry name" value="P-type_ATPase_Cu-like"/>
    <property type="match status" value="1"/>
</dbReference>
<comment type="subcellular location">
    <subcellularLocation>
        <location evidence="1">Endomembrane system</location>
        <topology evidence="1">Multi-pass membrane protein</topology>
    </subcellularLocation>
</comment>
<dbReference type="SUPFAM" id="SSF81653">
    <property type="entry name" value="Calcium ATPase, transduction domain A"/>
    <property type="match status" value="1"/>
</dbReference>
<dbReference type="Pfam" id="PF00122">
    <property type="entry name" value="E1-E2_ATPase"/>
    <property type="match status" value="1"/>
</dbReference>
<dbReference type="GO" id="GO:0005524">
    <property type="term" value="F:ATP binding"/>
    <property type="evidence" value="ECO:0007669"/>
    <property type="project" value="InterPro"/>
</dbReference>
<dbReference type="InterPro" id="IPR044492">
    <property type="entry name" value="P_typ_ATPase_HD_dom"/>
</dbReference>
<feature type="domain" description="P-type ATPase A" evidence="10">
    <location>
        <begin position="261"/>
        <end position="347"/>
    </location>
</feature>
<feature type="transmembrane region" description="Helical" evidence="9">
    <location>
        <begin position="367"/>
        <end position="388"/>
    </location>
</feature>
<keyword evidence="5" id="KW-1278">Translocase</keyword>
<dbReference type="GO" id="GO:0016887">
    <property type="term" value="F:ATP hydrolysis activity"/>
    <property type="evidence" value="ECO:0007669"/>
    <property type="project" value="InterPro"/>
</dbReference>
<feature type="transmembrane region" description="Helical" evidence="9">
    <location>
        <begin position="158"/>
        <end position="181"/>
    </location>
</feature>
<comment type="similarity">
    <text evidence="2">Belongs to the cation transport ATPase (P-type) (TC 3.A.3) family. Type IB subfamily.</text>
</comment>
<dbReference type="InterPro" id="IPR018303">
    <property type="entry name" value="ATPase_P-typ_P_site"/>
</dbReference>
<evidence type="ECO:0000256" key="7">
    <source>
        <dbReference type="ARBA" id="ARBA00023136"/>
    </source>
</evidence>
<dbReference type="InterPro" id="IPR059000">
    <property type="entry name" value="ATPase_P-type_domA"/>
</dbReference>
<dbReference type="NCBIfam" id="TIGR01494">
    <property type="entry name" value="ATPase_P-type"/>
    <property type="match status" value="2"/>
</dbReference>
<dbReference type="GO" id="GO:0043682">
    <property type="term" value="F:P-type divalent copper transporter activity"/>
    <property type="evidence" value="ECO:0007669"/>
    <property type="project" value="TreeGrafter"/>
</dbReference>
<dbReference type="SFLD" id="SFLDG00002">
    <property type="entry name" value="C1.7:_P-type_atpase_like"/>
    <property type="match status" value="1"/>
</dbReference>
<keyword evidence="6 9" id="KW-1133">Transmembrane helix</keyword>
<dbReference type="InterPro" id="IPR008250">
    <property type="entry name" value="ATPase_P-typ_transduc_dom_A_sf"/>
</dbReference>
<keyword evidence="3 9" id="KW-0812">Transmembrane</keyword>
<name>A0A7S4J9S3_9STRA</name>
<reference evidence="11" key="1">
    <citation type="submission" date="2021-01" db="EMBL/GenBank/DDBJ databases">
        <authorList>
            <person name="Corre E."/>
            <person name="Pelletier E."/>
            <person name="Niang G."/>
            <person name="Scheremetjew M."/>
            <person name="Finn R."/>
            <person name="Kale V."/>
            <person name="Holt S."/>
            <person name="Cochrane G."/>
            <person name="Meng A."/>
            <person name="Brown T."/>
            <person name="Cohen L."/>
        </authorList>
    </citation>
    <scope>NUCLEOTIDE SEQUENCE</scope>
    <source>
        <strain evidence="11">Isolate 1302-5</strain>
    </source>
</reference>
<feature type="transmembrane region" description="Helical" evidence="9">
    <location>
        <begin position="408"/>
        <end position="430"/>
    </location>
</feature>
<gene>
    <name evidence="11" type="ORF">OAUR00152_LOCUS24564</name>
</gene>
<evidence type="ECO:0000256" key="5">
    <source>
        <dbReference type="ARBA" id="ARBA00022967"/>
    </source>
</evidence>
<feature type="compositionally biased region" description="Acidic residues" evidence="8">
    <location>
        <begin position="591"/>
        <end position="602"/>
    </location>
</feature>
<dbReference type="PROSITE" id="PS00154">
    <property type="entry name" value="ATPASE_E1_E2"/>
    <property type="match status" value="1"/>
</dbReference>
<dbReference type="Gene3D" id="3.40.50.1000">
    <property type="entry name" value="HAD superfamily/HAD-like"/>
    <property type="match status" value="1"/>
</dbReference>
<feature type="transmembrane region" description="Helical" evidence="9">
    <location>
        <begin position="892"/>
        <end position="913"/>
    </location>
</feature>
<dbReference type="SUPFAM" id="SSF56784">
    <property type="entry name" value="HAD-like"/>
    <property type="match status" value="1"/>
</dbReference>